<gene>
    <name evidence="2" type="ORF">SAMN02910432_00440</name>
</gene>
<evidence type="ECO:0000313" key="2">
    <source>
        <dbReference type="EMBL" id="SFG22758.1"/>
    </source>
</evidence>
<feature type="region of interest" description="Disordered" evidence="1">
    <location>
        <begin position="23"/>
        <end position="45"/>
    </location>
</feature>
<protein>
    <submittedName>
        <fullName evidence="2">Uncharacterized protein</fullName>
    </submittedName>
</protein>
<accession>A0A1I2Q385</accession>
<feature type="compositionally biased region" description="Basic and acidic residues" evidence="1">
    <location>
        <begin position="23"/>
        <end position="37"/>
    </location>
</feature>
<dbReference type="Proteomes" id="UP000182635">
    <property type="component" value="Unassembled WGS sequence"/>
</dbReference>
<organism evidence="2 3">
    <name type="scientific">Ligilactobacillus ruminis DSM 20403 = NBRC 102161</name>
    <dbReference type="NCBI Taxonomy" id="1423798"/>
    <lineage>
        <taxon>Bacteria</taxon>
        <taxon>Bacillati</taxon>
        <taxon>Bacillota</taxon>
        <taxon>Bacilli</taxon>
        <taxon>Lactobacillales</taxon>
        <taxon>Lactobacillaceae</taxon>
        <taxon>Ligilactobacillus</taxon>
    </lineage>
</organism>
<dbReference type="AlphaFoldDB" id="A0A1I2Q385"/>
<evidence type="ECO:0000256" key="1">
    <source>
        <dbReference type="SAM" id="MobiDB-lite"/>
    </source>
</evidence>
<evidence type="ECO:0000313" key="3">
    <source>
        <dbReference type="Proteomes" id="UP000182635"/>
    </source>
</evidence>
<dbReference type="EMBL" id="FOPI01000006">
    <property type="protein sequence ID" value="SFG22758.1"/>
    <property type="molecule type" value="Genomic_DNA"/>
</dbReference>
<reference evidence="3" key="1">
    <citation type="submission" date="2016-10" db="EMBL/GenBank/DDBJ databases">
        <authorList>
            <person name="Varghese N."/>
            <person name="Submissions S."/>
        </authorList>
    </citation>
    <scope>NUCLEOTIDE SEQUENCE [LARGE SCALE GENOMIC DNA]</scope>
    <source>
        <strain evidence="3">DSM 20403</strain>
    </source>
</reference>
<name>A0A1I2Q385_9LACO</name>
<proteinExistence type="predicted"/>
<sequence length="45" mass="5433">MDKLNFDKLTDLEIKKVQDEISEDEKHVAYSHTEPRPRTTYVFHK</sequence>